<protein>
    <submittedName>
        <fullName evidence="2">Transposase</fullName>
    </submittedName>
</protein>
<evidence type="ECO:0000313" key="3">
    <source>
        <dbReference type="Proteomes" id="UP000317863"/>
    </source>
</evidence>
<sequence length="39" mass="4622">MSKYSKELKLKIVEEYINSNIGYRILSKKYNIEASILKN</sequence>
<dbReference type="EMBL" id="SGJB01000020">
    <property type="protein sequence ID" value="TQQ83925.1"/>
    <property type="molecule type" value="Genomic_DNA"/>
</dbReference>
<dbReference type="Proteomes" id="UP000317863">
    <property type="component" value="Unassembled WGS sequence"/>
</dbReference>
<dbReference type="EMBL" id="SGJB01000002">
    <property type="protein sequence ID" value="TQQ85401.1"/>
    <property type="molecule type" value="Genomic_DNA"/>
</dbReference>
<evidence type="ECO:0000313" key="1">
    <source>
        <dbReference type="EMBL" id="TQQ83925.1"/>
    </source>
</evidence>
<keyword evidence="3" id="KW-1185">Reference proteome</keyword>
<comment type="caution">
    <text evidence="2">The sequence shown here is derived from an EMBL/GenBank/DDBJ whole genome shotgun (WGS) entry which is preliminary data.</text>
</comment>
<organism evidence="2 3">
    <name type="scientific">Peptacetobacter hominis</name>
    <dbReference type="NCBI Taxonomy" id="2743610"/>
    <lineage>
        <taxon>Bacteria</taxon>
        <taxon>Bacillati</taxon>
        <taxon>Bacillota</taxon>
        <taxon>Clostridia</taxon>
        <taxon>Peptostreptococcales</taxon>
        <taxon>Peptostreptococcaceae</taxon>
        <taxon>Peptacetobacter</taxon>
    </lineage>
</organism>
<gene>
    <name evidence="2" type="ORF">EXD82_01250</name>
    <name evidence="1" type="ORF">EXD82_09530</name>
</gene>
<dbReference type="InterPro" id="IPR009057">
    <property type="entry name" value="Homeodomain-like_sf"/>
</dbReference>
<name>A0A544QXJ0_9FIRM</name>
<dbReference type="AlphaFoldDB" id="A0A544QXJ0"/>
<proteinExistence type="predicted"/>
<dbReference type="SUPFAM" id="SSF46689">
    <property type="entry name" value="Homeodomain-like"/>
    <property type="match status" value="1"/>
</dbReference>
<feature type="non-terminal residue" evidence="2">
    <location>
        <position position="39"/>
    </location>
</feature>
<evidence type="ECO:0000313" key="2">
    <source>
        <dbReference type="EMBL" id="TQQ85401.1"/>
    </source>
</evidence>
<accession>A0A544QXJ0</accession>
<reference evidence="2 3" key="1">
    <citation type="submission" date="2019-02" db="EMBL/GenBank/DDBJ databases">
        <title>Peptostreptococcaceae bacterium ZHW00191 nov., a new bacterium isolated from the human gut.</title>
        <authorList>
            <person name="Zhou H.-W."/>
            <person name="Chen X.-J."/>
        </authorList>
    </citation>
    <scope>NUCLEOTIDE SEQUENCE [LARGE SCALE GENOMIC DNA]</scope>
    <source>
        <strain evidence="2 3">ZHW00191</strain>
    </source>
</reference>
<dbReference type="OrthoDB" id="9797531at2"/>